<evidence type="ECO:0000256" key="1">
    <source>
        <dbReference type="SAM" id="Phobius"/>
    </source>
</evidence>
<evidence type="ECO:0000259" key="2">
    <source>
        <dbReference type="Pfam" id="PF00884"/>
    </source>
</evidence>
<keyword evidence="1" id="KW-0472">Membrane</keyword>
<keyword evidence="1" id="KW-0812">Transmembrane</keyword>
<dbReference type="InterPro" id="IPR000917">
    <property type="entry name" value="Sulfatase_N"/>
</dbReference>
<name>A0ABV2B024_9GAMM</name>
<dbReference type="SUPFAM" id="SSF53649">
    <property type="entry name" value="Alkaline phosphatase-like"/>
    <property type="match status" value="1"/>
</dbReference>
<evidence type="ECO:0000313" key="4">
    <source>
        <dbReference type="Proteomes" id="UP001460888"/>
    </source>
</evidence>
<comment type="caution">
    <text evidence="3">The sequence shown here is derived from an EMBL/GenBank/DDBJ whole genome shotgun (WGS) entry which is preliminary data.</text>
</comment>
<reference evidence="3 4" key="1">
    <citation type="submission" date="2013-03" db="EMBL/GenBank/DDBJ databases">
        <title>Salinisphaera dokdonensis CL-ES53 Genome Sequencing.</title>
        <authorList>
            <person name="Li C."/>
            <person name="Lai Q."/>
            <person name="Shao Z."/>
        </authorList>
    </citation>
    <scope>NUCLEOTIDE SEQUENCE [LARGE SCALE GENOMIC DNA]</scope>
    <source>
        <strain evidence="3 4">CL-ES53</strain>
    </source>
</reference>
<dbReference type="Gene3D" id="3.40.720.10">
    <property type="entry name" value="Alkaline Phosphatase, subunit A"/>
    <property type="match status" value="1"/>
</dbReference>
<feature type="domain" description="Sulfatase N-terminal" evidence="2">
    <location>
        <begin position="253"/>
        <end position="494"/>
    </location>
</feature>
<sequence length="563" mass="60232">MPRRGAALVPGMVASMSDTQRKRLKSAWPVVRVMLGLGLLAGVFALPALLAPDTAAPAIKLPIEALWAVVALGLARPRAVFETIRGVVAVWALLVGVLCAADVGVRTAFARVFDPVRDLGLVADGWRMLSGTLGVWPAASLLAGVLIAALAWLCAMLWGLGGIARLGHARTRFTLSIAGLGALCLVIAALPGARDLAPGFRSSASGYISARVAGIETALADRRAFERALPRDALAGIPADALLSRLAGVRVMVVFVESYGRSALDDPRYQDSTRKRLQRIEASLRAAGLSARSGWLDSPVVGGQSWLAHATLLSGLWVDNQNRYDRLIDSDRASLNRLFKHAGWSTVAAMPAITLAWPEAAWFGYDQVLAAADLGYRGEAFNWVTMPDQYTLSATERLTAAMPAPLMIETALISSHAPWTPIPEMVPWEAVGDGTIFTPQARRGDPPEVVWRDAERVRTQYRGAIDYSLAAVGSFMARHGDNTLFIVLGDHQPAPLITGAQASQAVPIHFVADDPELLSNLRSWPLTAGLIPGPHAPVVPMDEFRADFVRAMSAPLPEMPAND</sequence>
<feature type="transmembrane region" description="Helical" evidence="1">
    <location>
        <begin position="133"/>
        <end position="161"/>
    </location>
</feature>
<keyword evidence="4" id="KW-1185">Reference proteome</keyword>
<feature type="transmembrane region" description="Helical" evidence="1">
    <location>
        <begin position="30"/>
        <end position="50"/>
    </location>
</feature>
<protein>
    <recommendedName>
        <fullName evidence="2">Sulfatase N-terminal domain-containing protein</fullName>
    </recommendedName>
</protein>
<organism evidence="3 4">
    <name type="scientific">Salinisphaera dokdonensis CL-ES53</name>
    <dbReference type="NCBI Taxonomy" id="1304272"/>
    <lineage>
        <taxon>Bacteria</taxon>
        <taxon>Pseudomonadati</taxon>
        <taxon>Pseudomonadota</taxon>
        <taxon>Gammaproteobacteria</taxon>
        <taxon>Salinisphaerales</taxon>
        <taxon>Salinisphaeraceae</taxon>
        <taxon>Salinisphaera</taxon>
    </lineage>
</organism>
<dbReference type="EMBL" id="APND01000002">
    <property type="protein sequence ID" value="MES1929203.1"/>
    <property type="molecule type" value="Genomic_DNA"/>
</dbReference>
<feature type="transmembrane region" description="Helical" evidence="1">
    <location>
        <begin position="173"/>
        <end position="193"/>
    </location>
</feature>
<gene>
    <name evidence="3" type="ORF">SADO_08102</name>
</gene>
<keyword evidence="1" id="KW-1133">Transmembrane helix</keyword>
<accession>A0ABV2B024</accession>
<dbReference type="Proteomes" id="UP001460888">
    <property type="component" value="Unassembled WGS sequence"/>
</dbReference>
<feature type="transmembrane region" description="Helical" evidence="1">
    <location>
        <begin position="56"/>
        <end position="75"/>
    </location>
</feature>
<evidence type="ECO:0000313" key="3">
    <source>
        <dbReference type="EMBL" id="MES1929203.1"/>
    </source>
</evidence>
<dbReference type="InterPro" id="IPR017850">
    <property type="entry name" value="Alkaline_phosphatase_core_sf"/>
</dbReference>
<proteinExistence type="predicted"/>
<dbReference type="Pfam" id="PF00884">
    <property type="entry name" value="Sulfatase"/>
    <property type="match status" value="1"/>
</dbReference>
<feature type="transmembrane region" description="Helical" evidence="1">
    <location>
        <begin position="87"/>
        <end position="113"/>
    </location>
</feature>